<feature type="transmembrane region" description="Helical" evidence="6">
    <location>
        <begin position="30"/>
        <end position="49"/>
    </location>
</feature>
<evidence type="ECO:0000256" key="6">
    <source>
        <dbReference type="SAM" id="Phobius"/>
    </source>
</evidence>
<dbReference type="Pfam" id="PF02365">
    <property type="entry name" value="NAM"/>
    <property type="match status" value="1"/>
</dbReference>
<feature type="domain" description="NAC" evidence="7">
    <location>
        <begin position="73"/>
        <end position="228"/>
    </location>
</feature>
<organism evidence="9 10">
    <name type="scientific">Helianthus annuus</name>
    <name type="common">Common sunflower</name>
    <dbReference type="NCBI Taxonomy" id="4232"/>
    <lineage>
        <taxon>Eukaryota</taxon>
        <taxon>Viridiplantae</taxon>
        <taxon>Streptophyta</taxon>
        <taxon>Embryophyta</taxon>
        <taxon>Tracheophyta</taxon>
        <taxon>Spermatophyta</taxon>
        <taxon>Magnoliopsida</taxon>
        <taxon>eudicotyledons</taxon>
        <taxon>Gunneridae</taxon>
        <taxon>Pentapetalae</taxon>
        <taxon>asterids</taxon>
        <taxon>campanulids</taxon>
        <taxon>Asterales</taxon>
        <taxon>Asteraceae</taxon>
        <taxon>Asteroideae</taxon>
        <taxon>Heliantheae alliance</taxon>
        <taxon>Heliantheae</taxon>
        <taxon>Helianthus</taxon>
    </lineage>
</organism>
<keyword evidence="6" id="KW-0472">Membrane</keyword>
<keyword evidence="6" id="KW-1133">Transmembrane helix</keyword>
<reference evidence="8 10" key="1">
    <citation type="journal article" date="2017" name="Nature">
        <title>The sunflower genome provides insights into oil metabolism, flowering and Asterid evolution.</title>
        <authorList>
            <person name="Badouin H."/>
            <person name="Gouzy J."/>
            <person name="Grassa C.J."/>
            <person name="Murat F."/>
            <person name="Staton S.E."/>
            <person name="Cottret L."/>
            <person name="Lelandais-Briere C."/>
            <person name="Owens G.L."/>
            <person name="Carrere S."/>
            <person name="Mayjonade B."/>
            <person name="Legrand L."/>
            <person name="Gill N."/>
            <person name="Kane N.C."/>
            <person name="Bowers J.E."/>
            <person name="Hubner S."/>
            <person name="Bellec A."/>
            <person name="Berard A."/>
            <person name="Berges H."/>
            <person name="Blanchet N."/>
            <person name="Boniface M.C."/>
            <person name="Brunel D."/>
            <person name="Catrice O."/>
            <person name="Chaidir N."/>
            <person name="Claudel C."/>
            <person name="Donnadieu C."/>
            <person name="Faraut T."/>
            <person name="Fievet G."/>
            <person name="Helmstetter N."/>
            <person name="King M."/>
            <person name="Knapp S.J."/>
            <person name="Lai Z."/>
            <person name="Le Paslier M.C."/>
            <person name="Lippi Y."/>
            <person name="Lorenzon L."/>
            <person name="Mandel J.R."/>
            <person name="Marage G."/>
            <person name="Marchand G."/>
            <person name="Marquand E."/>
            <person name="Bret-Mestries E."/>
            <person name="Morien E."/>
            <person name="Nambeesan S."/>
            <person name="Nguyen T."/>
            <person name="Pegot-Espagnet P."/>
            <person name="Pouilly N."/>
            <person name="Raftis F."/>
            <person name="Sallet E."/>
            <person name="Schiex T."/>
            <person name="Thomas J."/>
            <person name="Vandecasteele C."/>
            <person name="Vares D."/>
            <person name="Vear F."/>
            <person name="Vautrin S."/>
            <person name="Crespi M."/>
            <person name="Mangin B."/>
            <person name="Burke J.M."/>
            <person name="Salse J."/>
            <person name="Munos S."/>
            <person name="Vincourt P."/>
            <person name="Rieseberg L.H."/>
            <person name="Langlade N.B."/>
        </authorList>
    </citation>
    <scope>NUCLEOTIDE SEQUENCE [LARGE SCALE GENOMIC DNA]</scope>
    <source>
        <strain evidence="10">cv. SF193</strain>
        <tissue evidence="8">Leaves</tissue>
    </source>
</reference>
<dbReference type="PROSITE" id="PS51005">
    <property type="entry name" value="NAC"/>
    <property type="match status" value="1"/>
</dbReference>
<keyword evidence="2" id="KW-0805">Transcription regulation</keyword>
<dbReference type="EMBL" id="CM007902">
    <property type="protein sequence ID" value="OTG01218.1"/>
    <property type="molecule type" value="Genomic_DNA"/>
</dbReference>
<reference evidence="8" key="3">
    <citation type="submission" date="2020-06" db="EMBL/GenBank/DDBJ databases">
        <title>Helianthus annuus Genome sequencing and assembly Release 2.</title>
        <authorList>
            <person name="Gouzy J."/>
            <person name="Langlade N."/>
            <person name="Munos S."/>
        </authorList>
    </citation>
    <scope>NUCLEOTIDE SEQUENCE</scope>
    <source>
        <tissue evidence="8">Leaves</tissue>
    </source>
</reference>
<dbReference type="Gramene" id="mRNA:HanXRQr2_Chr13g0584561">
    <property type="protein sequence ID" value="mRNA:HanXRQr2_Chr13g0584561"/>
    <property type="gene ID" value="HanXRQr2_Chr13g0584561"/>
</dbReference>
<evidence type="ECO:0000313" key="8">
    <source>
        <dbReference type="EMBL" id="KAF5773071.1"/>
    </source>
</evidence>
<evidence type="ECO:0000313" key="10">
    <source>
        <dbReference type="Proteomes" id="UP000215914"/>
    </source>
</evidence>
<dbReference type="OMA" id="MLPFIFD"/>
<dbReference type="PANTHER" id="PTHR31719">
    <property type="entry name" value="NAC TRANSCRIPTION FACTOR 56"/>
    <property type="match status" value="1"/>
</dbReference>
<evidence type="ECO:0000256" key="4">
    <source>
        <dbReference type="ARBA" id="ARBA00023163"/>
    </source>
</evidence>
<dbReference type="GO" id="GO:0005634">
    <property type="term" value="C:nucleus"/>
    <property type="evidence" value="ECO:0007669"/>
    <property type="project" value="UniProtKB-SubCell"/>
</dbReference>
<keyword evidence="5" id="KW-0539">Nucleus</keyword>
<keyword evidence="4" id="KW-0804">Transcription</keyword>
<keyword evidence="3" id="KW-0238">DNA-binding</keyword>
<dbReference type="SUPFAM" id="SSF101941">
    <property type="entry name" value="NAC domain"/>
    <property type="match status" value="1"/>
</dbReference>
<keyword evidence="6" id="KW-0812">Transmembrane</keyword>
<reference evidence="9" key="2">
    <citation type="submission" date="2017-02" db="EMBL/GenBank/DDBJ databases">
        <title>Sunflower complete genome.</title>
        <authorList>
            <person name="Langlade N."/>
            <person name="Munos S."/>
        </authorList>
    </citation>
    <scope>NUCLEOTIDE SEQUENCE [LARGE SCALE GENOMIC DNA]</scope>
    <source>
        <tissue evidence="9">Leaves</tissue>
    </source>
</reference>
<protein>
    <submittedName>
        <fullName evidence="9">Putative NAC domain-containing protein</fullName>
    </submittedName>
    <submittedName>
        <fullName evidence="8">Transcription factor NAM family</fullName>
    </submittedName>
</protein>
<dbReference type="EMBL" id="MNCJ02000328">
    <property type="protein sequence ID" value="KAF5773071.1"/>
    <property type="molecule type" value="Genomic_DNA"/>
</dbReference>
<dbReference type="InParanoid" id="A0A251SQV5"/>
<evidence type="ECO:0000256" key="3">
    <source>
        <dbReference type="ARBA" id="ARBA00023125"/>
    </source>
</evidence>
<proteinExistence type="predicted"/>
<evidence type="ECO:0000256" key="5">
    <source>
        <dbReference type="ARBA" id="ARBA00023242"/>
    </source>
</evidence>
<dbReference type="FunFam" id="2.170.150.80:FF:000008">
    <property type="entry name" value="NAC domain-containing protein 72-like"/>
    <property type="match status" value="1"/>
</dbReference>
<dbReference type="Gene3D" id="2.170.150.80">
    <property type="entry name" value="NAC domain"/>
    <property type="match status" value="1"/>
</dbReference>
<evidence type="ECO:0000256" key="2">
    <source>
        <dbReference type="ARBA" id="ARBA00023015"/>
    </source>
</evidence>
<dbReference type="Proteomes" id="UP000215914">
    <property type="component" value="Chromosome 13"/>
</dbReference>
<dbReference type="InterPro" id="IPR003441">
    <property type="entry name" value="NAC-dom"/>
</dbReference>
<dbReference type="GO" id="GO:0003677">
    <property type="term" value="F:DNA binding"/>
    <property type="evidence" value="ECO:0007669"/>
    <property type="project" value="UniProtKB-KW"/>
</dbReference>
<keyword evidence="10" id="KW-1185">Reference proteome</keyword>
<dbReference type="InterPro" id="IPR036093">
    <property type="entry name" value="NAC_dom_sf"/>
</dbReference>
<dbReference type="PANTHER" id="PTHR31719:SF245">
    <property type="entry name" value="NAC DOMAIN-CONTAINING PROTEIN-RELATED"/>
    <property type="match status" value="1"/>
</dbReference>
<dbReference type="GO" id="GO:0006355">
    <property type="term" value="P:regulation of DNA-templated transcription"/>
    <property type="evidence" value="ECO:0007669"/>
    <property type="project" value="InterPro"/>
</dbReference>
<name>A0A251SQV5_HELAN</name>
<evidence type="ECO:0000313" key="9">
    <source>
        <dbReference type="EMBL" id="OTG01218.1"/>
    </source>
</evidence>
<sequence>MYMKVAFMSPFLKFNSPQIIKYDLDFGHSYFTYMHMLVVYICIYICLVVSSNKTNKKISISMDNTTSHLDIQLPPGFRFHPTDEELIVHYLQKKVTSTTLPASIFAEIELYKYDPWELPYKALFGEDEWYFFTPRDRKYPNGVRPNRMAGSGYWKATGTDRPILGLCNENIVGVKKALVFYKGRPPRGDKTDWIMHEYRLLDSVACSSSKPKESMRLDDWVLCRVRQKTCTPRNLYQDRYRQRVPEPEKSTVIPTDINSNLDILKRENLFKDCPMLPFIFDSHLDFSSIDTMSSSVSFSDSKNSFEGPYNDNRKRKETSQYKGFIECNKKFKATRDQNDESGSLTVDTNEMSLYNCIESEMGIAYQTYMMAYQDLNHLTFM</sequence>
<comment type="subcellular location">
    <subcellularLocation>
        <location evidence="1">Nucleus</location>
    </subcellularLocation>
</comment>
<gene>
    <name evidence="9" type="ORF">HannXRQ_Chr13g0399701</name>
    <name evidence="8" type="ORF">HanXRQr2_Chr13g0584561</name>
</gene>
<accession>A0A251SQV5</accession>
<evidence type="ECO:0000259" key="7">
    <source>
        <dbReference type="PROSITE" id="PS51005"/>
    </source>
</evidence>
<dbReference type="AlphaFoldDB" id="A0A251SQV5"/>
<evidence type="ECO:0000256" key="1">
    <source>
        <dbReference type="ARBA" id="ARBA00004123"/>
    </source>
</evidence>